<keyword evidence="2" id="KW-0614">Plasmid</keyword>
<dbReference type="Proteomes" id="UP000514462">
    <property type="component" value="Plasmid pRHBSTW-00938_2"/>
</dbReference>
<accession>A0AAP9R2Z2</accession>
<dbReference type="GO" id="GO:0003677">
    <property type="term" value="F:DNA binding"/>
    <property type="evidence" value="ECO:0007669"/>
    <property type="project" value="InterPro"/>
</dbReference>
<protein>
    <submittedName>
        <fullName evidence="2">MucR family transcriptional regulator</fullName>
    </submittedName>
</protein>
<dbReference type="SUPFAM" id="SSF46689">
    <property type="entry name" value="Homeodomain-like"/>
    <property type="match status" value="1"/>
</dbReference>
<sequence>MFKKERHSPFTSIDDVLNYHNRELIPCLECGKPLQFLPRHIWFVHGLSAYEYREKWNIPQSVSLAGTVYLAKRSQDMKNRINAGTFDPKLQVAMMREAYNNNRTARPPEHHRHDLHLTRIRENILENKIWKQSPVIITASPELKAKAVQRMNDRKQSGEFVKDIAADLGVTIGTLYRWYNKAKS</sequence>
<dbReference type="InterPro" id="IPR008807">
    <property type="entry name" value="ROS_MUCR"/>
</dbReference>
<name>A0AAP9R2Z2_KLEAE</name>
<dbReference type="RefSeq" id="WP_182015458.1">
    <property type="nucleotide sequence ID" value="NZ_CP055905.1"/>
</dbReference>
<evidence type="ECO:0000256" key="1">
    <source>
        <dbReference type="ARBA" id="ARBA00007031"/>
    </source>
</evidence>
<dbReference type="Gene3D" id="1.10.10.60">
    <property type="entry name" value="Homeodomain-like"/>
    <property type="match status" value="1"/>
</dbReference>
<dbReference type="InterPro" id="IPR041920">
    <property type="entry name" value="ROS/MUCR_sf"/>
</dbReference>
<gene>
    <name evidence="2" type="ORF">HV331_26725</name>
</gene>
<dbReference type="GO" id="GO:0006355">
    <property type="term" value="P:regulation of DNA-templated transcription"/>
    <property type="evidence" value="ECO:0007669"/>
    <property type="project" value="InterPro"/>
</dbReference>
<evidence type="ECO:0000313" key="2">
    <source>
        <dbReference type="EMBL" id="QMR43079.1"/>
    </source>
</evidence>
<evidence type="ECO:0000313" key="3">
    <source>
        <dbReference type="Proteomes" id="UP000514462"/>
    </source>
</evidence>
<dbReference type="GO" id="GO:0008270">
    <property type="term" value="F:zinc ion binding"/>
    <property type="evidence" value="ECO:0007669"/>
    <property type="project" value="InterPro"/>
</dbReference>
<dbReference type="AlphaFoldDB" id="A0AAP9R2Z2"/>
<dbReference type="InterPro" id="IPR009057">
    <property type="entry name" value="Homeodomain-like_sf"/>
</dbReference>
<dbReference type="Gene3D" id="1.10.10.1550">
    <property type="entry name" value="ROS/MUCR transcriptional regulator protein"/>
    <property type="match status" value="1"/>
</dbReference>
<reference evidence="3" key="1">
    <citation type="submission" date="2020-06" db="EMBL/GenBank/DDBJ databases">
        <title>REHAB project genomes.</title>
        <authorList>
            <person name="Shaw L.P."/>
        </authorList>
    </citation>
    <scope>NUCLEOTIDE SEQUENCE [LARGE SCALE GENOMIC DNA]</scope>
    <source>
        <strain evidence="3">RHBSTW-00938</strain>
        <plasmid evidence="3">prhbstw-00938_2</plasmid>
    </source>
</reference>
<proteinExistence type="inferred from homology"/>
<geneLocation type="plasmid" evidence="3">
    <name>prhbstw-00938_2</name>
</geneLocation>
<comment type="similarity">
    <text evidence="1">Belongs to the ros/MucR family.</text>
</comment>
<organism evidence="2 3">
    <name type="scientific">Klebsiella aerogenes</name>
    <name type="common">Enterobacter aerogenes</name>
    <dbReference type="NCBI Taxonomy" id="548"/>
    <lineage>
        <taxon>Bacteria</taxon>
        <taxon>Pseudomonadati</taxon>
        <taxon>Pseudomonadota</taxon>
        <taxon>Gammaproteobacteria</taxon>
        <taxon>Enterobacterales</taxon>
        <taxon>Enterobacteriaceae</taxon>
        <taxon>Klebsiella/Raoultella group</taxon>
        <taxon>Klebsiella</taxon>
    </lineage>
</organism>
<dbReference type="EMBL" id="CP055905">
    <property type="protein sequence ID" value="QMR43079.1"/>
    <property type="molecule type" value="Genomic_DNA"/>
</dbReference>
<dbReference type="Pfam" id="PF05443">
    <property type="entry name" value="ROS_MUCR"/>
    <property type="match status" value="1"/>
</dbReference>